<dbReference type="PANTHER" id="PTHR42760:SF122">
    <property type="entry name" value="NAD(P)-BINDING PROTEIN"/>
    <property type="match status" value="1"/>
</dbReference>
<dbReference type="Proteomes" id="UP000092952">
    <property type="component" value="Chromosome"/>
</dbReference>
<evidence type="ECO:0000313" key="4">
    <source>
        <dbReference type="EMBL" id="ANX03379.1"/>
    </source>
</evidence>
<dbReference type="EMBL" id="CP014671">
    <property type="protein sequence ID" value="ANX03379.1"/>
    <property type="molecule type" value="Genomic_DNA"/>
</dbReference>
<feature type="domain" description="Ketoreductase" evidence="3">
    <location>
        <begin position="9"/>
        <end position="186"/>
    </location>
</feature>
<dbReference type="PRINTS" id="PR00081">
    <property type="entry name" value="GDHRDH"/>
</dbReference>
<accession>A0A1B1YRI9</accession>
<dbReference type="InterPro" id="IPR057326">
    <property type="entry name" value="KR_dom"/>
</dbReference>
<reference evidence="5" key="1">
    <citation type="submission" date="2016-03" db="EMBL/GenBank/DDBJ databases">
        <title>Complete genome sequence of Solimmundus cernigliae, representing a novel lineage of polycyclic aromatic hydrocarbon degraders within the Gammaproteobacteria.</title>
        <authorList>
            <person name="Singleton D.R."/>
            <person name="Dickey A.N."/>
            <person name="Scholl E.H."/>
            <person name="Wright F.A."/>
            <person name="Aitken M.D."/>
        </authorList>
    </citation>
    <scope>NUCLEOTIDE SEQUENCE [LARGE SCALE GENOMIC DNA]</scope>
    <source>
        <strain evidence="5">TR3.2</strain>
    </source>
</reference>
<name>A0A1B1YRI9_9GAMM</name>
<sequence length="263" mass="26972">MSDLPVRPAVTLVTGGTYGIGRAITLTLVGQGHVVCACGVESRQIGSAAEGGIAATQAELAKRGQHADLAEVDVADAAQVQAWVKNVLARHGRIDALVNNAAIHPRGDVTQTDEALWDRVIAVNLKGVFLTCRAVIPAMRAAGGGAIVNIGSGAGWGKPDLAAYSASKGGVFALSAAMAWDHLDDRIRVNVVVPGGTRTGMTELGNVPAFERLASRTATGRVTEPQDIANAVAFLLSDAAVQISGTVLDVGCFAHQGGRPLLA</sequence>
<dbReference type="KEGG" id="gbi:PG2T_03680"/>
<dbReference type="CDD" id="cd05233">
    <property type="entry name" value="SDR_c"/>
    <property type="match status" value="1"/>
</dbReference>
<dbReference type="PRINTS" id="PR00080">
    <property type="entry name" value="SDRFAMILY"/>
</dbReference>
<organism evidence="4 5">
    <name type="scientific">Immundisolibacter cernigliae</name>
    <dbReference type="NCBI Taxonomy" id="1810504"/>
    <lineage>
        <taxon>Bacteria</taxon>
        <taxon>Pseudomonadati</taxon>
        <taxon>Pseudomonadota</taxon>
        <taxon>Gammaproteobacteria</taxon>
        <taxon>Immundisolibacterales</taxon>
        <taxon>Immundisolibacteraceae</taxon>
        <taxon>Immundisolibacter</taxon>
    </lineage>
</organism>
<dbReference type="InParanoid" id="A0A1B1YRI9"/>
<evidence type="ECO:0000256" key="2">
    <source>
        <dbReference type="RuleBase" id="RU000363"/>
    </source>
</evidence>
<comment type="similarity">
    <text evidence="1 2">Belongs to the short-chain dehydrogenases/reductases (SDR) family.</text>
</comment>
<dbReference type="AlphaFoldDB" id="A0A1B1YRI9"/>
<keyword evidence="5" id="KW-1185">Reference proteome</keyword>
<dbReference type="PANTHER" id="PTHR42760">
    <property type="entry name" value="SHORT-CHAIN DEHYDROGENASES/REDUCTASES FAMILY MEMBER"/>
    <property type="match status" value="1"/>
</dbReference>
<dbReference type="Gene3D" id="3.40.50.720">
    <property type="entry name" value="NAD(P)-binding Rossmann-like Domain"/>
    <property type="match status" value="1"/>
</dbReference>
<dbReference type="SUPFAM" id="SSF51735">
    <property type="entry name" value="NAD(P)-binding Rossmann-fold domains"/>
    <property type="match status" value="1"/>
</dbReference>
<dbReference type="InterPro" id="IPR002347">
    <property type="entry name" value="SDR_fam"/>
</dbReference>
<dbReference type="GO" id="GO:0048038">
    <property type="term" value="F:quinone binding"/>
    <property type="evidence" value="ECO:0007669"/>
    <property type="project" value="TreeGrafter"/>
</dbReference>
<dbReference type="OrthoDB" id="9793499at2"/>
<dbReference type="FunFam" id="3.40.50.720:FF:000084">
    <property type="entry name" value="Short-chain dehydrogenase reductase"/>
    <property type="match status" value="1"/>
</dbReference>
<dbReference type="GO" id="GO:0016616">
    <property type="term" value="F:oxidoreductase activity, acting on the CH-OH group of donors, NAD or NADP as acceptor"/>
    <property type="evidence" value="ECO:0007669"/>
    <property type="project" value="TreeGrafter"/>
</dbReference>
<dbReference type="Pfam" id="PF00106">
    <property type="entry name" value="adh_short"/>
    <property type="match status" value="1"/>
</dbReference>
<dbReference type="STRING" id="1810504.PG2T_03680"/>
<dbReference type="SMART" id="SM00822">
    <property type="entry name" value="PKS_KR"/>
    <property type="match status" value="1"/>
</dbReference>
<dbReference type="GO" id="GO:0006633">
    <property type="term" value="P:fatty acid biosynthetic process"/>
    <property type="evidence" value="ECO:0007669"/>
    <property type="project" value="TreeGrafter"/>
</dbReference>
<dbReference type="InterPro" id="IPR036291">
    <property type="entry name" value="NAD(P)-bd_dom_sf"/>
</dbReference>
<protein>
    <submittedName>
        <fullName evidence="4">Short-chain dehydrogenase</fullName>
    </submittedName>
</protein>
<proteinExistence type="inferred from homology"/>
<evidence type="ECO:0000259" key="3">
    <source>
        <dbReference type="SMART" id="SM00822"/>
    </source>
</evidence>
<gene>
    <name evidence="4" type="ORF">PG2T_03680</name>
</gene>
<evidence type="ECO:0000313" key="5">
    <source>
        <dbReference type="Proteomes" id="UP000092952"/>
    </source>
</evidence>
<dbReference type="RefSeq" id="WP_068802880.1">
    <property type="nucleotide sequence ID" value="NZ_CP014671.1"/>
</dbReference>
<evidence type="ECO:0000256" key="1">
    <source>
        <dbReference type="ARBA" id="ARBA00006484"/>
    </source>
</evidence>